<dbReference type="OrthoDB" id="654211at2759"/>
<dbReference type="Gene3D" id="4.10.240.10">
    <property type="entry name" value="Zn(2)-C6 fungal-type DNA-binding domain"/>
    <property type="match status" value="1"/>
</dbReference>
<dbReference type="EMBL" id="KN847332">
    <property type="protein sequence ID" value="KIW48558.1"/>
    <property type="molecule type" value="Genomic_DNA"/>
</dbReference>
<protein>
    <recommendedName>
        <fullName evidence="14">C2H2-type domain-containing protein</fullName>
    </recommendedName>
</protein>
<dbReference type="GeneID" id="27353206"/>
<keyword evidence="3" id="KW-0805">Transcription regulation</keyword>
<keyword evidence="6" id="KW-0539">Nucleus</keyword>
<dbReference type="InterPro" id="IPR013087">
    <property type="entry name" value="Znf_C2H2_type"/>
</dbReference>
<dbReference type="SUPFAM" id="SSF57701">
    <property type="entry name" value="Zn2/Cys6 DNA-binding domain"/>
    <property type="match status" value="1"/>
</dbReference>
<dbReference type="STRING" id="215243.A0A0D2DZL8"/>
<dbReference type="SUPFAM" id="SSF57667">
    <property type="entry name" value="beta-beta-alpha zinc fingers"/>
    <property type="match status" value="1"/>
</dbReference>
<dbReference type="Gene3D" id="3.30.160.60">
    <property type="entry name" value="Classic Zinc Finger"/>
    <property type="match status" value="2"/>
</dbReference>
<dbReference type="InterPro" id="IPR001138">
    <property type="entry name" value="Zn2Cys6_DnaBD"/>
</dbReference>
<evidence type="ECO:0000256" key="3">
    <source>
        <dbReference type="ARBA" id="ARBA00023015"/>
    </source>
</evidence>
<keyword evidence="9" id="KW-0472">Membrane</keyword>
<dbReference type="CDD" id="cd00067">
    <property type="entry name" value="GAL4"/>
    <property type="match status" value="1"/>
</dbReference>
<dbReference type="SMART" id="SM00355">
    <property type="entry name" value="ZnF_C2H2"/>
    <property type="match status" value="2"/>
</dbReference>
<dbReference type="PANTHER" id="PTHR47660:SF7">
    <property type="entry name" value="TRANSCRIPTION FACTOR WITH C2H2 AND ZN(2)-CYS(6) DNA BINDING DOMAIN (EUROFUNG)"/>
    <property type="match status" value="1"/>
</dbReference>
<dbReference type="GO" id="GO:0003677">
    <property type="term" value="F:DNA binding"/>
    <property type="evidence" value="ECO:0007669"/>
    <property type="project" value="UniProtKB-KW"/>
</dbReference>
<feature type="domain" description="C2H2-type" evidence="11">
    <location>
        <begin position="4"/>
        <end position="31"/>
    </location>
</feature>
<dbReference type="CDD" id="cd12148">
    <property type="entry name" value="fungal_TF_MHR"/>
    <property type="match status" value="1"/>
</dbReference>
<name>A0A0D2DZL8_9EURO</name>
<gene>
    <name evidence="12" type="ORF">PV06_01132</name>
</gene>
<dbReference type="Proteomes" id="UP000053342">
    <property type="component" value="Unassembled WGS sequence"/>
</dbReference>
<dbReference type="InterPro" id="IPR007219">
    <property type="entry name" value="XnlR_reg_dom"/>
</dbReference>
<dbReference type="PANTHER" id="PTHR47660">
    <property type="entry name" value="TRANSCRIPTION FACTOR WITH C2H2 AND ZN(2)-CYS(6) DNA BINDING DOMAIN (EUROFUNG)-RELATED-RELATED"/>
    <property type="match status" value="1"/>
</dbReference>
<dbReference type="PROSITE" id="PS00463">
    <property type="entry name" value="ZN2_CY6_FUNGAL_1"/>
    <property type="match status" value="1"/>
</dbReference>
<dbReference type="Pfam" id="PF04082">
    <property type="entry name" value="Fungal_trans"/>
    <property type="match status" value="1"/>
</dbReference>
<dbReference type="Pfam" id="PF00096">
    <property type="entry name" value="zf-C2H2"/>
    <property type="match status" value="2"/>
</dbReference>
<dbReference type="GO" id="GO:0008270">
    <property type="term" value="F:zinc ion binding"/>
    <property type="evidence" value="ECO:0007669"/>
    <property type="project" value="UniProtKB-KW"/>
</dbReference>
<feature type="compositionally biased region" description="Low complexity" evidence="8">
    <location>
        <begin position="812"/>
        <end position="822"/>
    </location>
</feature>
<evidence type="ECO:0000259" key="10">
    <source>
        <dbReference type="PROSITE" id="PS50048"/>
    </source>
</evidence>
<dbReference type="SMART" id="SM00066">
    <property type="entry name" value="GAL4"/>
    <property type="match status" value="1"/>
</dbReference>
<evidence type="ECO:0000256" key="7">
    <source>
        <dbReference type="PROSITE-ProRule" id="PRU00042"/>
    </source>
</evidence>
<evidence type="ECO:0000256" key="8">
    <source>
        <dbReference type="SAM" id="MobiDB-lite"/>
    </source>
</evidence>
<evidence type="ECO:0008006" key="14">
    <source>
        <dbReference type="Google" id="ProtNLM"/>
    </source>
</evidence>
<sequence length="912" mass="101336">MGGFQCSTCPKVFSRQEHLKRHEQSHKEPQFRCSQCSKAFHRKDNLNKHEYTHRVTEPSLLRRGARACSSCAAVKSRCSGGTPSCTRCASKGVICQYPVGKNNSGTTHVITDSNPGQGSAHDAPFASGLAESEIDPTSDRDLVYQSEVPTAQQISANTTIGFTGLQSTPSDLQITQQESTYYPQSDLDQTATLSTFDWNANITSTINWLQPDSFNLDDADLGTLFPIFPENYYFSPSVDFVSPTQHTQVDVSGTVLDSSVSVYQETPQPSTVILDAQRIPTPESVPPPTGCGEYYVDGDAGRLPKSKRRRVVAKPRILTDLDDSSFSLSYTPPTITGTPPRRGLSEDAYTNLDFLYRQLCLDTTIFKKYAPSAFPPRSALANLLSLYFVHFDRTMPSIHPASFKPEKEHCALLLAMMALGSCYADFDPSGQFALSMHEFVRRFLVFIQEQRQWYPDDPATLAQVHVLHAIGARYTLYEPLQTSSSLSLHAATEFCRTSWRTQERTKALTSCGWYTWIANEKATRLGYCIWLLDAMWASQFQQSPHLRLDDATHLQLPCPDRLWAAADASEFDQLRTTSGLSDPPTLGEALQSLYIDKQLLPNLGEFSRVILIHGIIHRTWEVKTTVTQSFSRFEPSALKQTGNEVNHAEPVWPPAVPLFNKWRNSACDCLDILHWSANAAIGAASGMEHPTVLHLHLARIVLLAPLEDILLFSHYLIRSSRESNRVFPHVSAAEAEAHRRRIQRWAVQDQYKARLAAIHAGAVLWHVRLYSIDAFYEPTAVALAALMFWALSAFSINKTRTRPNSRGGARGGSDPSDGGCSPSPDVCDIILIDRPTDDELVQQFVRQGESMRANMTGVGDVFGPRGPRKVLAEGQKLILSLGGWRGISNYWVKVLNRLEKVTAMAGVDTGSV</sequence>
<dbReference type="HOGENOM" id="CLU_003864_1_0_1"/>
<reference evidence="12 13" key="1">
    <citation type="submission" date="2015-01" db="EMBL/GenBank/DDBJ databases">
        <title>The Genome Sequence of Exophiala oligosperma CBS72588.</title>
        <authorList>
            <consortium name="The Broad Institute Genomics Platform"/>
            <person name="Cuomo C."/>
            <person name="de Hoog S."/>
            <person name="Gorbushina A."/>
            <person name="Stielow B."/>
            <person name="Teixiera M."/>
            <person name="Abouelleil A."/>
            <person name="Chapman S.B."/>
            <person name="Priest M."/>
            <person name="Young S.K."/>
            <person name="Wortman J."/>
            <person name="Nusbaum C."/>
            <person name="Birren B."/>
        </authorList>
    </citation>
    <scope>NUCLEOTIDE SEQUENCE [LARGE SCALE GENOMIC DNA]</scope>
    <source>
        <strain evidence="12 13">CBS 72588</strain>
    </source>
</reference>
<dbReference type="PROSITE" id="PS00028">
    <property type="entry name" value="ZINC_FINGER_C2H2_1"/>
    <property type="match status" value="1"/>
</dbReference>
<feature type="domain" description="C2H2-type" evidence="11">
    <location>
        <begin position="31"/>
        <end position="58"/>
    </location>
</feature>
<dbReference type="PROSITE" id="PS50048">
    <property type="entry name" value="ZN2_CY6_FUNGAL_2"/>
    <property type="match status" value="1"/>
</dbReference>
<feature type="transmembrane region" description="Helical" evidence="9">
    <location>
        <begin position="775"/>
        <end position="796"/>
    </location>
</feature>
<organism evidence="12 13">
    <name type="scientific">Exophiala oligosperma</name>
    <dbReference type="NCBI Taxonomy" id="215243"/>
    <lineage>
        <taxon>Eukaryota</taxon>
        <taxon>Fungi</taxon>
        <taxon>Dikarya</taxon>
        <taxon>Ascomycota</taxon>
        <taxon>Pezizomycotina</taxon>
        <taxon>Eurotiomycetes</taxon>
        <taxon>Chaetothyriomycetidae</taxon>
        <taxon>Chaetothyriales</taxon>
        <taxon>Herpotrichiellaceae</taxon>
        <taxon>Exophiala</taxon>
    </lineage>
</organism>
<evidence type="ECO:0000313" key="13">
    <source>
        <dbReference type="Proteomes" id="UP000053342"/>
    </source>
</evidence>
<evidence type="ECO:0000256" key="6">
    <source>
        <dbReference type="ARBA" id="ARBA00023242"/>
    </source>
</evidence>
<dbReference type="PROSITE" id="PS50157">
    <property type="entry name" value="ZINC_FINGER_C2H2_2"/>
    <property type="match status" value="2"/>
</dbReference>
<evidence type="ECO:0000256" key="2">
    <source>
        <dbReference type="ARBA" id="ARBA00022833"/>
    </source>
</evidence>
<dbReference type="GO" id="GO:0000981">
    <property type="term" value="F:DNA-binding transcription factor activity, RNA polymerase II-specific"/>
    <property type="evidence" value="ECO:0007669"/>
    <property type="project" value="InterPro"/>
</dbReference>
<keyword evidence="4" id="KW-0238">DNA-binding</keyword>
<dbReference type="AlphaFoldDB" id="A0A0D2DZL8"/>
<keyword evidence="9" id="KW-0812">Transmembrane</keyword>
<proteinExistence type="predicted"/>
<keyword evidence="9" id="KW-1133">Transmembrane helix</keyword>
<dbReference type="InterPro" id="IPR036864">
    <property type="entry name" value="Zn2-C6_fun-type_DNA-bd_sf"/>
</dbReference>
<dbReference type="Pfam" id="PF00172">
    <property type="entry name" value="Zn_clus"/>
    <property type="match status" value="1"/>
</dbReference>
<dbReference type="InterPro" id="IPR036236">
    <property type="entry name" value="Znf_C2H2_sf"/>
</dbReference>
<dbReference type="VEuPathDB" id="FungiDB:PV06_01132"/>
<evidence type="ECO:0000259" key="11">
    <source>
        <dbReference type="PROSITE" id="PS50157"/>
    </source>
</evidence>
<keyword evidence="2" id="KW-0862">Zinc</keyword>
<dbReference type="GO" id="GO:0006351">
    <property type="term" value="P:DNA-templated transcription"/>
    <property type="evidence" value="ECO:0007669"/>
    <property type="project" value="InterPro"/>
</dbReference>
<evidence type="ECO:0000256" key="4">
    <source>
        <dbReference type="ARBA" id="ARBA00023125"/>
    </source>
</evidence>
<keyword evidence="7" id="KW-0863">Zinc-finger</keyword>
<feature type="domain" description="Zn(2)-C6 fungal-type" evidence="10">
    <location>
        <begin position="67"/>
        <end position="97"/>
    </location>
</feature>
<keyword evidence="13" id="KW-1185">Reference proteome</keyword>
<accession>A0A0D2DZL8</accession>
<evidence type="ECO:0000256" key="1">
    <source>
        <dbReference type="ARBA" id="ARBA00022723"/>
    </source>
</evidence>
<evidence type="ECO:0000313" key="12">
    <source>
        <dbReference type="EMBL" id="KIW48558.1"/>
    </source>
</evidence>
<evidence type="ECO:0000256" key="5">
    <source>
        <dbReference type="ARBA" id="ARBA00023163"/>
    </source>
</evidence>
<keyword evidence="1" id="KW-0479">Metal-binding</keyword>
<feature type="region of interest" description="Disordered" evidence="8">
    <location>
        <begin position="801"/>
        <end position="822"/>
    </location>
</feature>
<evidence type="ECO:0000256" key="9">
    <source>
        <dbReference type="SAM" id="Phobius"/>
    </source>
</evidence>
<dbReference type="RefSeq" id="XP_016268774.1">
    <property type="nucleotide sequence ID" value="XM_016401721.1"/>
</dbReference>
<keyword evidence="5" id="KW-0804">Transcription</keyword>